<sequence>MEEAEGVNERYSNEISLGQNPISNLITAFIIVQYIFFYTAFYNLGFYDDRVLGFPKMWSSLLVRSTDSRPSSLPPEPANCGDDSKVDIPFDNIIITFKDLRANERDPEANEAQLNKWEEIQQNQSFDAMSIACISELLLATEFVRYEEKIHMDTKGYPDLQNLMIIVSCSC</sequence>
<organism evidence="1 2">
    <name type="scientific">Cichorium intybus</name>
    <name type="common">Chicory</name>
    <dbReference type="NCBI Taxonomy" id="13427"/>
    <lineage>
        <taxon>Eukaryota</taxon>
        <taxon>Viridiplantae</taxon>
        <taxon>Streptophyta</taxon>
        <taxon>Embryophyta</taxon>
        <taxon>Tracheophyta</taxon>
        <taxon>Spermatophyta</taxon>
        <taxon>Magnoliopsida</taxon>
        <taxon>eudicotyledons</taxon>
        <taxon>Gunneridae</taxon>
        <taxon>Pentapetalae</taxon>
        <taxon>asterids</taxon>
        <taxon>campanulids</taxon>
        <taxon>Asterales</taxon>
        <taxon>Asteraceae</taxon>
        <taxon>Cichorioideae</taxon>
        <taxon>Cichorieae</taxon>
        <taxon>Cichoriinae</taxon>
        <taxon>Cichorium</taxon>
    </lineage>
</organism>
<proteinExistence type="predicted"/>
<keyword evidence="2" id="KW-1185">Reference proteome</keyword>
<reference evidence="1 2" key="2">
    <citation type="journal article" date="2022" name="Mol. Ecol. Resour.">
        <title>The genomes of chicory, endive, great burdock and yacon provide insights into Asteraceae paleo-polyploidization history and plant inulin production.</title>
        <authorList>
            <person name="Fan W."/>
            <person name="Wang S."/>
            <person name="Wang H."/>
            <person name="Wang A."/>
            <person name="Jiang F."/>
            <person name="Liu H."/>
            <person name="Zhao H."/>
            <person name="Xu D."/>
            <person name="Zhang Y."/>
        </authorList>
    </citation>
    <scope>NUCLEOTIDE SEQUENCE [LARGE SCALE GENOMIC DNA]</scope>
    <source>
        <strain evidence="2">cv. Punajuju</strain>
        <tissue evidence="1">Leaves</tissue>
    </source>
</reference>
<reference evidence="2" key="1">
    <citation type="journal article" date="2022" name="Mol. Ecol. Resour.">
        <title>The genomes of chicory, endive, great burdock and yacon provide insights into Asteraceae palaeo-polyploidization history and plant inulin production.</title>
        <authorList>
            <person name="Fan W."/>
            <person name="Wang S."/>
            <person name="Wang H."/>
            <person name="Wang A."/>
            <person name="Jiang F."/>
            <person name="Liu H."/>
            <person name="Zhao H."/>
            <person name="Xu D."/>
            <person name="Zhang Y."/>
        </authorList>
    </citation>
    <scope>NUCLEOTIDE SEQUENCE [LARGE SCALE GENOMIC DNA]</scope>
    <source>
        <strain evidence="2">cv. Punajuju</strain>
    </source>
</reference>
<dbReference type="EMBL" id="CM042012">
    <property type="protein sequence ID" value="KAI3750660.1"/>
    <property type="molecule type" value="Genomic_DNA"/>
</dbReference>
<name>A0ACB9DVS1_CICIN</name>
<protein>
    <submittedName>
        <fullName evidence="1">Uncharacterized protein</fullName>
    </submittedName>
</protein>
<evidence type="ECO:0000313" key="1">
    <source>
        <dbReference type="EMBL" id="KAI3750660.1"/>
    </source>
</evidence>
<comment type="caution">
    <text evidence="1">The sequence shown here is derived from an EMBL/GenBank/DDBJ whole genome shotgun (WGS) entry which is preliminary data.</text>
</comment>
<gene>
    <name evidence="1" type="ORF">L2E82_21380</name>
</gene>
<evidence type="ECO:0000313" key="2">
    <source>
        <dbReference type="Proteomes" id="UP001055811"/>
    </source>
</evidence>
<dbReference type="Proteomes" id="UP001055811">
    <property type="component" value="Linkage Group LG04"/>
</dbReference>
<accession>A0ACB9DVS1</accession>